<gene>
    <name evidence="3" type="ORF">FYJ58_14045</name>
</gene>
<dbReference type="RefSeq" id="WP_154520336.1">
    <property type="nucleotide sequence ID" value="NZ_VUMT01000042.1"/>
</dbReference>
<keyword evidence="4" id="KW-1185">Reference proteome</keyword>
<dbReference type="SUPFAM" id="SSF109604">
    <property type="entry name" value="HD-domain/PDEase-like"/>
    <property type="match status" value="1"/>
</dbReference>
<evidence type="ECO:0000313" key="3">
    <source>
        <dbReference type="EMBL" id="MSS64976.1"/>
    </source>
</evidence>
<name>A0A6L5Y1D5_9FIRM</name>
<organism evidence="3 4">
    <name type="scientific">Velocimicrobium porci</name>
    <dbReference type="NCBI Taxonomy" id="2606634"/>
    <lineage>
        <taxon>Bacteria</taxon>
        <taxon>Bacillati</taxon>
        <taxon>Bacillota</taxon>
        <taxon>Clostridia</taxon>
        <taxon>Lachnospirales</taxon>
        <taxon>Lachnospiraceae</taxon>
        <taxon>Velocimicrobium</taxon>
    </lineage>
</organism>
<dbReference type="CDD" id="cd00077">
    <property type="entry name" value="HDc"/>
    <property type="match status" value="1"/>
</dbReference>
<comment type="caution">
    <text evidence="3">The sequence shown here is derived from an EMBL/GenBank/DDBJ whole genome shotgun (WGS) entry which is preliminary data.</text>
</comment>
<dbReference type="InterPro" id="IPR039356">
    <property type="entry name" value="YfbR/HDDC2"/>
</dbReference>
<dbReference type="SMART" id="SM00471">
    <property type="entry name" value="HDc"/>
    <property type="match status" value="1"/>
</dbReference>
<dbReference type="Gene3D" id="1.10.3210.10">
    <property type="entry name" value="Hypothetical protein af1432"/>
    <property type="match status" value="1"/>
</dbReference>
<dbReference type="PANTHER" id="PTHR11845">
    <property type="entry name" value="5'-DEOXYNUCLEOTIDASE HDDC2"/>
    <property type="match status" value="1"/>
</dbReference>
<proteinExistence type="predicted"/>
<evidence type="ECO:0000313" key="4">
    <source>
        <dbReference type="Proteomes" id="UP000482209"/>
    </source>
</evidence>
<reference evidence="3 4" key="1">
    <citation type="submission" date="2019-08" db="EMBL/GenBank/DDBJ databases">
        <title>In-depth cultivation of the pig gut microbiome towards novel bacterial diversity and tailored functional studies.</title>
        <authorList>
            <person name="Wylensek D."/>
            <person name="Hitch T.C.A."/>
            <person name="Clavel T."/>
        </authorList>
    </citation>
    <scope>NUCLEOTIDE SEQUENCE [LARGE SCALE GENOMIC DNA]</scope>
    <source>
        <strain evidence="3 4">WCA-693-APC-MOT-I</strain>
    </source>
</reference>
<dbReference type="EC" id="3.1.3.89" evidence="3"/>
<dbReference type="AlphaFoldDB" id="A0A6L5Y1D5"/>
<evidence type="ECO:0000256" key="1">
    <source>
        <dbReference type="ARBA" id="ARBA00022801"/>
    </source>
</evidence>
<evidence type="ECO:0000259" key="2">
    <source>
        <dbReference type="SMART" id="SM00471"/>
    </source>
</evidence>
<dbReference type="InterPro" id="IPR003607">
    <property type="entry name" value="HD/PDEase_dom"/>
</dbReference>
<dbReference type="PANTHER" id="PTHR11845:SF13">
    <property type="entry name" value="5'-DEOXYNUCLEOTIDASE HDDC2"/>
    <property type="match status" value="1"/>
</dbReference>
<dbReference type="EMBL" id="VUMT01000042">
    <property type="protein sequence ID" value="MSS64976.1"/>
    <property type="molecule type" value="Genomic_DNA"/>
</dbReference>
<accession>A0A6L5Y1D5</accession>
<dbReference type="Pfam" id="PF12917">
    <property type="entry name" value="YfbR-like"/>
    <property type="match status" value="1"/>
</dbReference>
<protein>
    <submittedName>
        <fullName evidence="3">5'-deoxynucleotidase</fullName>
        <ecNumber evidence="3">3.1.3.89</ecNumber>
    </submittedName>
</protein>
<dbReference type="Proteomes" id="UP000482209">
    <property type="component" value="Unassembled WGS sequence"/>
</dbReference>
<dbReference type="GO" id="GO:0005737">
    <property type="term" value="C:cytoplasm"/>
    <property type="evidence" value="ECO:0007669"/>
    <property type="project" value="TreeGrafter"/>
</dbReference>
<sequence length="196" mass="22757">MKSDFFAMMSRMKYIERWALMRNSEKENVSEHSLEVAMIAHALAVISNVRLGNNLNTERAALIGLYHDSTEIITGDMPTPVKYYNNELKTAFKEVEKVAAQKLLSMLPDDMRNYYDSLFFLNPNNEEEIYLWKLEKAADKLSALIKCIEEDKAGNKEFSSAYQALWDSLIDMELEEVNIFIEEFLPSYRKTLDELT</sequence>
<feature type="domain" description="HD/PDEase" evidence="2">
    <location>
        <begin position="25"/>
        <end position="153"/>
    </location>
</feature>
<dbReference type="GO" id="GO:0002953">
    <property type="term" value="F:5'-deoxynucleotidase activity"/>
    <property type="evidence" value="ECO:0007669"/>
    <property type="project" value="UniProtKB-EC"/>
</dbReference>
<keyword evidence="1 3" id="KW-0378">Hydrolase</keyword>
<dbReference type="NCBIfam" id="NF003009">
    <property type="entry name" value="PRK03826.1"/>
    <property type="match status" value="1"/>
</dbReference>